<protein>
    <submittedName>
        <fullName evidence="3">Uncharacterized protein</fullName>
    </submittedName>
</protein>
<dbReference type="EMBL" id="BEGY01000003">
    <property type="protein sequence ID" value="GAX73370.1"/>
    <property type="molecule type" value="Genomic_DNA"/>
</dbReference>
<keyword evidence="2" id="KW-0812">Transmembrane</keyword>
<feature type="compositionally biased region" description="Polar residues" evidence="1">
    <location>
        <begin position="795"/>
        <end position="818"/>
    </location>
</feature>
<accession>A0A250WS53</accession>
<name>A0A250WS53_9CHLO</name>
<feature type="region of interest" description="Disordered" evidence="1">
    <location>
        <begin position="674"/>
        <end position="698"/>
    </location>
</feature>
<feature type="compositionally biased region" description="Polar residues" evidence="1">
    <location>
        <begin position="481"/>
        <end position="526"/>
    </location>
</feature>
<feature type="region of interest" description="Disordered" evidence="1">
    <location>
        <begin position="249"/>
        <end position="269"/>
    </location>
</feature>
<evidence type="ECO:0000256" key="2">
    <source>
        <dbReference type="SAM" id="Phobius"/>
    </source>
</evidence>
<gene>
    <name evidence="3" type="ORF">CEUSTIGMA_g823.t1</name>
</gene>
<feature type="region of interest" description="Disordered" evidence="1">
    <location>
        <begin position="831"/>
        <end position="852"/>
    </location>
</feature>
<keyword evidence="4" id="KW-1185">Reference proteome</keyword>
<reference evidence="3 4" key="1">
    <citation type="submission" date="2017-08" db="EMBL/GenBank/DDBJ databases">
        <title>Acidophilic green algal genome provides insights into adaptation to an acidic environment.</title>
        <authorList>
            <person name="Hirooka S."/>
            <person name="Hirose Y."/>
            <person name="Kanesaki Y."/>
            <person name="Higuchi S."/>
            <person name="Fujiwara T."/>
            <person name="Onuma R."/>
            <person name="Era A."/>
            <person name="Ohbayashi R."/>
            <person name="Uzuka A."/>
            <person name="Nozaki H."/>
            <person name="Yoshikawa H."/>
            <person name="Miyagishima S.Y."/>
        </authorList>
    </citation>
    <scope>NUCLEOTIDE SEQUENCE [LARGE SCALE GENOMIC DNA]</scope>
    <source>
        <strain evidence="3 4">NIES-2499</strain>
    </source>
</reference>
<keyword evidence="2" id="KW-0472">Membrane</keyword>
<feature type="compositionally biased region" description="Polar residues" evidence="1">
    <location>
        <begin position="457"/>
        <end position="473"/>
    </location>
</feature>
<organism evidence="3 4">
    <name type="scientific">Chlamydomonas eustigma</name>
    <dbReference type="NCBI Taxonomy" id="1157962"/>
    <lineage>
        <taxon>Eukaryota</taxon>
        <taxon>Viridiplantae</taxon>
        <taxon>Chlorophyta</taxon>
        <taxon>core chlorophytes</taxon>
        <taxon>Chlorophyceae</taxon>
        <taxon>CS clade</taxon>
        <taxon>Chlamydomonadales</taxon>
        <taxon>Chlamydomonadaceae</taxon>
        <taxon>Chlamydomonas</taxon>
    </lineage>
</organism>
<comment type="caution">
    <text evidence="3">The sequence shown here is derived from an EMBL/GenBank/DDBJ whole genome shotgun (WGS) entry which is preliminary data.</text>
</comment>
<proteinExistence type="predicted"/>
<feature type="compositionally biased region" description="Polar residues" evidence="1">
    <location>
        <begin position="688"/>
        <end position="698"/>
    </location>
</feature>
<keyword evidence="2" id="KW-1133">Transmembrane helix</keyword>
<sequence>MNVTDLSILDLTRSSFVDPFQQENSQSCVRQQQLKALLLTRMNTKAIPPSRRLSLLLLVTLLLVSVTLLCCSSTFTTSTTSLLLLVQTPRITHLFRLEQQMHQRYSTLAVDERGINLETATAAARPSTFLPAYSSSSQRHILISSSNIHETVAKKEDTLHAHGSLSSFLNLEQQDQKKLQLSDEAGASRQHKIRILDSSKDLGVHLIRIPGKICRAKDDDVEDNDDSLTTTSTTTTSLRGKVVGDLAAARRNSPTAVGGTDISSSSSSKNTSLDVLLHVFITFQHYITATANHSQLTGCCSTTKDCDHYTAAKPFSHDLPVSNCSCPQNGGKPSPAESALSSGSSHTIFKGYFFVEALSEPKFTPWGQMSQPAAMTTWSFPVSIKPLTYFMDTAVTSATSRQPSSGDDGNAFADTVTTFSSAHRRTMKTQERTSKPNINPKPLQVDQAPISGVYITTKPSSAHKTAQTPSTAQHIEPASPPTSTRSKHLATTDNEGGSSTNNIPQSRQEQLQQPVPQSHQSDASSTPLPISAAAFIDPLWWFSAYMSSTCAQKRVSTANSSITSSEAGCSVCNRALVSRSRSSKAKLSRKKAVQKTAHHQQLQGQDPKCTDAAAAASHSLKIDSEKLHVPVLFTTKAVAGLVQCIEITVEGWLHTQQVCQHLIPGSPDLLSLANFGSPEATTDRDRNSTPVNINLSGESRSGDSLIKQGANNPYQYHQPDPFLAGTTKSNPQMQPKLLGMLWASSKFASESADIILSTVLGLRLHLQQIWVGLQDLVHLLQLLLSQHRRSADSMMGSQHASKATGGSSTSPPRSNEMGTLGRSTFFNASYRPSLEPGQGPRNSSTTTHYGKHSAAGNKKRVWKVWNVFTPFRSLDSISAYKSALAHNHLWHLKVGFQGSVVYATSLMIHYLSTDAQLVAWTREGTLKILRWDAFSTFSPVHPNQTFYEAPDQILVLNHALLALSNGHVGCDDCCKKHVKASTSCQHIKDGSREKVQEQDSMPVNCMVDSAATKSSKDDDLVLFLADVDEFLVPQEPFSSVQDLLDEGDDPASKCFQKPLSQAGGMSWVSLSMTRRNFQSTLSQHHLIAPHAYSTYAGKSKLLNPSQRLTKKIREVWPLDVATPQDVQASHTSEEKALIDSGGDIGKVPSVVENADEMHGRHPLVDGGDPPQAQVAESHWWQEVKRTHECSPLQTYTMAASKQTHGGKALVRPLPGLLAWHVHHGYTRSSKEMLFMKERCGFVMHAVNLWRRRSNADQFSREFHSLSQRIISNSRKSAELGQRVHNDAQNDERYAIKEISDFIERCIS</sequence>
<evidence type="ECO:0000313" key="3">
    <source>
        <dbReference type="EMBL" id="GAX73370.1"/>
    </source>
</evidence>
<evidence type="ECO:0000313" key="4">
    <source>
        <dbReference type="Proteomes" id="UP000232323"/>
    </source>
</evidence>
<feature type="region of interest" description="Disordered" evidence="1">
    <location>
        <begin position="1126"/>
        <end position="1145"/>
    </location>
</feature>
<feature type="region of interest" description="Disordered" evidence="1">
    <location>
        <begin position="419"/>
        <end position="526"/>
    </location>
</feature>
<dbReference type="Proteomes" id="UP000232323">
    <property type="component" value="Unassembled WGS sequence"/>
</dbReference>
<feature type="region of interest" description="Disordered" evidence="1">
    <location>
        <begin position="793"/>
        <end position="818"/>
    </location>
</feature>
<feature type="transmembrane region" description="Helical" evidence="2">
    <location>
        <begin position="55"/>
        <end position="75"/>
    </location>
</feature>
<evidence type="ECO:0000256" key="1">
    <source>
        <dbReference type="SAM" id="MobiDB-lite"/>
    </source>
</evidence>